<dbReference type="Pfam" id="PF01475">
    <property type="entry name" value="FUR"/>
    <property type="match status" value="1"/>
</dbReference>
<evidence type="ECO:0000313" key="2">
    <source>
        <dbReference type="Proteomes" id="UP000677918"/>
    </source>
</evidence>
<dbReference type="PANTHER" id="PTHR33202">
    <property type="entry name" value="ZINC UPTAKE REGULATION PROTEIN"/>
    <property type="match status" value="1"/>
</dbReference>
<sequence>MMNMAPVPDQYMDQLKARMEQCGIRWTKQRAAIINIFVVKGVGLLTAEEVFLAAKRKLPKLGMATVYRTLELCVKVRLLRKIFNDRTARYCLCPFEMNGDIHSL</sequence>
<dbReference type="AlphaFoldDB" id="A0A8J4GZ86"/>
<dbReference type="EMBL" id="BOVK01000010">
    <property type="protein sequence ID" value="GIQ67889.1"/>
    <property type="molecule type" value="Genomic_DNA"/>
</dbReference>
<dbReference type="InterPro" id="IPR002481">
    <property type="entry name" value="FUR"/>
</dbReference>
<gene>
    <name evidence="1" type="ORF">XYCOK13_07130</name>
</gene>
<reference evidence="1" key="1">
    <citation type="submission" date="2021-04" db="EMBL/GenBank/DDBJ databases">
        <title>Draft genome sequence of Xylanibacillus composti strain K13.</title>
        <authorList>
            <person name="Uke A."/>
            <person name="Chhe C."/>
            <person name="Baramee S."/>
            <person name="Kosugi A."/>
        </authorList>
    </citation>
    <scope>NUCLEOTIDE SEQUENCE</scope>
    <source>
        <strain evidence="1">K13</strain>
    </source>
</reference>
<protein>
    <recommendedName>
        <fullName evidence="3">Transcriptional repressor</fullName>
    </recommendedName>
</protein>
<dbReference type="GO" id="GO:0000976">
    <property type="term" value="F:transcription cis-regulatory region binding"/>
    <property type="evidence" value="ECO:0007669"/>
    <property type="project" value="TreeGrafter"/>
</dbReference>
<accession>A0A8J4GZ86</accession>
<comment type="caution">
    <text evidence="1">The sequence shown here is derived from an EMBL/GenBank/DDBJ whole genome shotgun (WGS) entry which is preliminary data.</text>
</comment>
<dbReference type="SUPFAM" id="SSF46785">
    <property type="entry name" value="Winged helix' DNA-binding domain"/>
    <property type="match status" value="1"/>
</dbReference>
<dbReference type="InterPro" id="IPR036390">
    <property type="entry name" value="WH_DNA-bd_sf"/>
</dbReference>
<dbReference type="GO" id="GO:0008270">
    <property type="term" value="F:zinc ion binding"/>
    <property type="evidence" value="ECO:0007669"/>
    <property type="project" value="TreeGrafter"/>
</dbReference>
<name>A0A8J4GZ86_9BACL</name>
<dbReference type="PANTHER" id="PTHR33202:SF7">
    <property type="entry name" value="FERRIC UPTAKE REGULATION PROTEIN"/>
    <property type="match status" value="1"/>
</dbReference>
<keyword evidence="2" id="KW-1185">Reference proteome</keyword>
<dbReference type="InterPro" id="IPR036388">
    <property type="entry name" value="WH-like_DNA-bd_sf"/>
</dbReference>
<proteinExistence type="predicted"/>
<evidence type="ECO:0008006" key="3">
    <source>
        <dbReference type="Google" id="ProtNLM"/>
    </source>
</evidence>
<dbReference type="Gene3D" id="1.10.10.10">
    <property type="entry name" value="Winged helix-like DNA-binding domain superfamily/Winged helix DNA-binding domain"/>
    <property type="match status" value="1"/>
</dbReference>
<organism evidence="1 2">
    <name type="scientific">Xylanibacillus composti</name>
    <dbReference type="NCBI Taxonomy" id="1572762"/>
    <lineage>
        <taxon>Bacteria</taxon>
        <taxon>Bacillati</taxon>
        <taxon>Bacillota</taxon>
        <taxon>Bacilli</taxon>
        <taxon>Bacillales</taxon>
        <taxon>Paenibacillaceae</taxon>
        <taxon>Xylanibacillus</taxon>
    </lineage>
</organism>
<dbReference type="GO" id="GO:0003700">
    <property type="term" value="F:DNA-binding transcription factor activity"/>
    <property type="evidence" value="ECO:0007669"/>
    <property type="project" value="InterPro"/>
</dbReference>
<dbReference type="GO" id="GO:0045892">
    <property type="term" value="P:negative regulation of DNA-templated transcription"/>
    <property type="evidence" value="ECO:0007669"/>
    <property type="project" value="TreeGrafter"/>
</dbReference>
<dbReference type="GO" id="GO:1900376">
    <property type="term" value="P:regulation of secondary metabolite biosynthetic process"/>
    <property type="evidence" value="ECO:0007669"/>
    <property type="project" value="TreeGrafter"/>
</dbReference>
<dbReference type="Proteomes" id="UP000677918">
    <property type="component" value="Unassembled WGS sequence"/>
</dbReference>
<evidence type="ECO:0000313" key="1">
    <source>
        <dbReference type="EMBL" id="GIQ67889.1"/>
    </source>
</evidence>